<feature type="domain" description="PA14" evidence="4">
    <location>
        <begin position="526"/>
        <end position="662"/>
    </location>
</feature>
<dbReference type="InterPro" id="IPR006558">
    <property type="entry name" value="LamG-like"/>
</dbReference>
<dbReference type="SMART" id="SM00560">
    <property type="entry name" value="LamGL"/>
    <property type="match status" value="1"/>
</dbReference>
<sequence length="1109" mass="119207">MFRKLVFLFLVAAGVASAQPNIIFILTDDLGWGDLGCFYQNSIVGTKKHATPQLDAFASEGVQLRQHYCGAPVCAPSRASFLLGVHQGHANVRDNQFDKAIEDNHNVATVLKSAGYSTALIGKYGLQGSGSSPATWSAYPTKRGFDYFYGYVRHSDGHQHYPGNSWPLGNSSAHRSPKELYENGSEVSGDLDKCYTTDLFTARAKQWIVDHRAATTNQPFFMFLAYDTPHAALQLPTQAYPAGGGLGGGIQWIGTPSNMINTASGTIDSFRHPDYTGKGWSDVSERFATGVRRIDDGVGDLVLTLQDLNIDTNTLVVFSSDNGPHTESYMSSASYTPQAFDSYGPFDGVKRDCWEGGIRVPTLVRWPGMVSSNAVVEQPSQFHDWLTTFAAAAGIPTPARLDGVSLLPTLTGSGMQKEPLTYIEYDSSQSTPNYSDFDPSHRKRARNQMQVVFQGGYKGVRVNIGSHSDDFEIYDLSSDPKETNNLASVMTSLQTEMKNRVLQVRQSNTSASRPYDSELVPPVAATVENGLEVKTYEGSWSWVPEFEDLVHVGTHAVDGISTAHLSRSADAGLLYTGYIKVPADGTWTFYNTSDEGTILRIHDSLVIDDDFNHIGAEESGTIKLKTGFHPFRLYYRTAASSPVLNMKWEGPGTAKTDIPDTALFRPGNLPPGPPTAIGDAATTAGATSVLINALANDFDDGTPAVLSITDPGSPLAGTAVLESGQIRYTPNPGFFGIDRFPYTISDGLDSTGATISVEVYVEPSEPWFPLDESSGSTVAEAGGFVASSHSGFADSEAAHIAGKHGNALTFDGVDDQVNLSGIPLPSGSSARTICAWVRVSATSGVELQTFFNYGQNNSGQRFSFRLDTATPADQRLRLEVSGGYIVGSTTVNNGAWHHVAVVVDDFNDDGSVNVNEARLYVDGALETVSSSGAKVINTSSSGVPAIGGSNHADNHNFKGDIDEVRIFNSAKTGAEIAELATRSAAEVDANLWFYRNLGNPEPTPADWNAGSRTLAYALGGSPHWNDASVMPQLETTAGGGVEYLYNRRRVLDTAAYVVESTTNLIGGAWESITGGTAVAHLEMAEYDVVSSDIPTNESSRFIRLRISVD</sequence>
<dbReference type="SUPFAM" id="SSF53649">
    <property type="entry name" value="Alkaline phosphatase-like"/>
    <property type="match status" value="1"/>
</dbReference>
<name>A0A6C2U8E9_PONDE</name>
<dbReference type="PANTHER" id="PTHR43751">
    <property type="entry name" value="SULFATASE"/>
    <property type="match status" value="1"/>
</dbReference>
<dbReference type="AlphaFoldDB" id="A0A6C2U8E9"/>
<dbReference type="RefSeq" id="WP_136081858.1">
    <property type="nucleotide sequence ID" value="NZ_CAAHFG010000003.1"/>
</dbReference>
<evidence type="ECO:0000256" key="2">
    <source>
        <dbReference type="ARBA" id="ARBA00023157"/>
    </source>
</evidence>
<dbReference type="InterPro" id="IPR000917">
    <property type="entry name" value="Sulfatase_N"/>
</dbReference>
<dbReference type="InterPro" id="IPR052701">
    <property type="entry name" value="GAG_Ulvan_Degrading_Sulfatases"/>
</dbReference>
<accession>A0A6C2U8E9</accession>
<dbReference type="Gene3D" id="3.30.1120.10">
    <property type="match status" value="1"/>
</dbReference>
<dbReference type="Pfam" id="PF13385">
    <property type="entry name" value="Laminin_G_3"/>
    <property type="match status" value="1"/>
</dbReference>
<dbReference type="InterPro" id="IPR037524">
    <property type="entry name" value="PA14/GLEYA"/>
</dbReference>
<dbReference type="InterPro" id="IPR017850">
    <property type="entry name" value="Alkaline_phosphatase_core_sf"/>
</dbReference>
<feature type="chain" id="PRO_5029004700" evidence="3">
    <location>
        <begin position="19"/>
        <end position="1109"/>
    </location>
</feature>
<keyword evidence="6" id="KW-1185">Reference proteome</keyword>
<evidence type="ECO:0000256" key="1">
    <source>
        <dbReference type="ARBA" id="ARBA00022729"/>
    </source>
</evidence>
<feature type="signal peptide" evidence="3">
    <location>
        <begin position="1"/>
        <end position="18"/>
    </location>
</feature>
<dbReference type="SUPFAM" id="SSF49899">
    <property type="entry name" value="Concanavalin A-like lectins/glucanases"/>
    <property type="match status" value="1"/>
</dbReference>
<proteinExistence type="predicted"/>
<dbReference type="InterPro" id="IPR001791">
    <property type="entry name" value="Laminin_G"/>
</dbReference>
<dbReference type="SUPFAM" id="SSF56988">
    <property type="entry name" value="Anthrax protective antigen"/>
    <property type="match status" value="1"/>
</dbReference>
<dbReference type="Proteomes" id="UP000366872">
    <property type="component" value="Unassembled WGS sequence"/>
</dbReference>
<dbReference type="InterPro" id="IPR013320">
    <property type="entry name" value="ConA-like_dom_sf"/>
</dbReference>
<dbReference type="SMART" id="SM00758">
    <property type="entry name" value="PA14"/>
    <property type="match status" value="1"/>
</dbReference>
<dbReference type="Gene3D" id="3.90.182.10">
    <property type="entry name" value="Toxin - Anthrax Protective Antigen,domain 1"/>
    <property type="match status" value="1"/>
</dbReference>
<dbReference type="PANTHER" id="PTHR43751:SF3">
    <property type="entry name" value="SULFATASE N-TERMINAL DOMAIN-CONTAINING PROTEIN"/>
    <property type="match status" value="1"/>
</dbReference>
<evidence type="ECO:0000313" key="5">
    <source>
        <dbReference type="EMBL" id="VGO16330.1"/>
    </source>
</evidence>
<protein>
    <submittedName>
        <fullName evidence="5">Arylsulfatase</fullName>
    </submittedName>
</protein>
<dbReference type="Pfam" id="PF17963">
    <property type="entry name" value="Big_9"/>
    <property type="match status" value="1"/>
</dbReference>
<dbReference type="CDD" id="cd00110">
    <property type="entry name" value="LamG"/>
    <property type="match status" value="1"/>
</dbReference>
<keyword evidence="1 3" id="KW-0732">Signal</keyword>
<dbReference type="Gene3D" id="3.40.720.10">
    <property type="entry name" value="Alkaline Phosphatase, subunit A"/>
    <property type="match status" value="1"/>
</dbReference>
<evidence type="ECO:0000256" key="3">
    <source>
        <dbReference type="SAM" id="SignalP"/>
    </source>
</evidence>
<dbReference type="Gene3D" id="2.60.120.200">
    <property type="match status" value="1"/>
</dbReference>
<evidence type="ECO:0000313" key="6">
    <source>
        <dbReference type="Proteomes" id="UP000366872"/>
    </source>
</evidence>
<dbReference type="CDD" id="cd16145">
    <property type="entry name" value="ARS_like"/>
    <property type="match status" value="1"/>
</dbReference>
<dbReference type="Gene3D" id="2.60.40.2810">
    <property type="match status" value="1"/>
</dbReference>
<dbReference type="Pfam" id="PF00884">
    <property type="entry name" value="Sulfatase"/>
    <property type="match status" value="1"/>
</dbReference>
<dbReference type="InterPro" id="IPR011658">
    <property type="entry name" value="PA14_dom"/>
</dbReference>
<gene>
    <name evidence="5" type="primary">atsA_246</name>
    <name evidence="5" type="ORF">PDESU_04921</name>
</gene>
<keyword evidence="2" id="KW-1015">Disulfide bond</keyword>
<organism evidence="5 6">
    <name type="scientific">Pontiella desulfatans</name>
    <dbReference type="NCBI Taxonomy" id="2750659"/>
    <lineage>
        <taxon>Bacteria</taxon>
        <taxon>Pseudomonadati</taxon>
        <taxon>Kiritimatiellota</taxon>
        <taxon>Kiritimatiellia</taxon>
        <taxon>Kiritimatiellales</taxon>
        <taxon>Pontiellaceae</taxon>
        <taxon>Pontiella</taxon>
    </lineage>
</organism>
<reference evidence="5 6" key="1">
    <citation type="submission" date="2019-04" db="EMBL/GenBank/DDBJ databases">
        <authorList>
            <person name="Van Vliet M D."/>
        </authorList>
    </citation>
    <scope>NUCLEOTIDE SEQUENCE [LARGE SCALE GENOMIC DNA]</scope>
    <source>
        <strain evidence="5 6">F1</strain>
    </source>
</reference>
<evidence type="ECO:0000259" key="4">
    <source>
        <dbReference type="PROSITE" id="PS51820"/>
    </source>
</evidence>
<dbReference type="EMBL" id="CAAHFG010000003">
    <property type="protein sequence ID" value="VGO16330.1"/>
    <property type="molecule type" value="Genomic_DNA"/>
</dbReference>
<dbReference type="PROSITE" id="PS51820">
    <property type="entry name" value="PA14"/>
    <property type="match status" value="1"/>
</dbReference>
<dbReference type="Pfam" id="PF07691">
    <property type="entry name" value="PA14"/>
    <property type="match status" value="1"/>
</dbReference>